<organism evidence="1 2">
    <name type="scientific">Thermomicrobium roseum (strain ATCC 27502 / DSM 5159 / P-2)</name>
    <dbReference type="NCBI Taxonomy" id="309801"/>
    <lineage>
        <taxon>Bacteria</taxon>
        <taxon>Pseudomonadati</taxon>
        <taxon>Thermomicrobiota</taxon>
        <taxon>Thermomicrobia</taxon>
        <taxon>Thermomicrobiales</taxon>
        <taxon>Thermomicrobiaceae</taxon>
        <taxon>Thermomicrobium</taxon>
    </lineage>
</organism>
<sequence>MTGAMLVAELFRRAPDTDSEEELWLGCPMLKKVTFQTKRGRKRVILRCALGYALNTPEAVERCRATAGPHQCWQCQEYLAARTLRESS</sequence>
<dbReference type="KEGG" id="tro:trd_1835"/>
<dbReference type="EMBL" id="CP001275">
    <property type="protein sequence ID" value="ACM06070.1"/>
    <property type="molecule type" value="Genomic_DNA"/>
</dbReference>
<dbReference type="Proteomes" id="UP000000447">
    <property type="component" value="Chromosome"/>
</dbReference>
<dbReference type="OrthoDB" id="9976362at2"/>
<dbReference type="AlphaFoldDB" id="B9L1T5"/>
<dbReference type="STRING" id="309801.trd_1835"/>
<protein>
    <submittedName>
        <fullName evidence="1">Uncharacterized protein</fullName>
    </submittedName>
</protein>
<keyword evidence="2" id="KW-1185">Reference proteome</keyword>
<name>B9L1T5_THERP</name>
<evidence type="ECO:0000313" key="2">
    <source>
        <dbReference type="Proteomes" id="UP000000447"/>
    </source>
</evidence>
<reference evidence="1 2" key="1">
    <citation type="journal article" date="2009" name="PLoS ONE">
        <title>Complete genome sequence of the aerobic CO-oxidizing thermophile Thermomicrobium roseum.</title>
        <authorList>
            <person name="Wu D."/>
            <person name="Raymond J."/>
            <person name="Wu M."/>
            <person name="Chatterji S."/>
            <person name="Ren Q."/>
            <person name="Graham J.E."/>
            <person name="Bryant D.A."/>
            <person name="Robb F."/>
            <person name="Colman A."/>
            <person name="Tallon L.J."/>
            <person name="Badger J.H."/>
            <person name="Madupu R."/>
            <person name="Ward N.L."/>
            <person name="Eisen J.A."/>
        </authorList>
    </citation>
    <scope>NUCLEOTIDE SEQUENCE [LARGE SCALE GENOMIC DNA]</scope>
    <source>
        <strain evidence="2">ATCC 27502 / DSM 5159 / P-2</strain>
    </source>
</reference>
<accession>B9L1T5</accession>
<evidence type="ECO:0000313" key="1">
    <source>
        <dbReference type="EMBL" id="ACM06070.1"/>
    </source>
</evidence>
<dbReference type="RefSeq" id="WP_015922777.1">
    <property type="nucleotide sequence ID" value="NC_011959.1"/>
</dbReference>
<proteinExistence type="predicted"/>
<gene>
    <name evidence="1" type="ordered locus">trd_1835</name>
</gene>
<dbReference type="HOGENOM" id="CLU_2468016_0_0_0"/>